<dbReference type="PROSITE" id="PS51257">
    <property type="entry name" value="PROKAR_LIPOPROTEIN"/>
    <property type="match status" value="1"/>
</dbReference>
<gene>
    <name evidence="2" type="ORF">NWF35_03865</name>
</gene>
<evidence type="ECO:0000313" key="3">
    <source>
        <dbReference type="Proteomes" id="UP001174196"/>
    </source>
</evidence>
<name>A0ABT8IJS0_9BACL</name>
<sequence length="46" mass="4863">MKHHCHGLAVFAIANVLICLASSCIILLISRILAGLAAIAVTLFLF</sequence>
<evidence type="ECO:0000256" key="1">
    <source>
        <dbReference type="SAM" id="Phobius"/>
    </source>
</evidence>
<keyword evidence="3" id="KW-1185">Reference proteome</keyword>
<evidence type="ECO:0000313" key="2">
    <source>
        <dbReference type="EMBL" id="MDN4593045.1"/>
    </source>
</evidence>
<reference evidence="2" key="1">
    <citation type="submission" date="2022-08" db="EMBL/GenBank/DDBJ databases">
        <title>Polycladomyces zharkentsis sp. nov., a novel thermophilic CMC and starch-degrading bacterium isolated from a geothermal spring in Kazakhstan.</title>
        <authorList>
            <person name="Mashzhan A."/>
            <person name="Kistaubaeva A."/>
            <person name="Javier-Lopez R."/>
            <person name="Birkeland N.-K."/>
        </authorList>
    </citation>
    <scope>NUCLEOTIDE SEQUENCE</scope>
    <source>
        <strain evidence="2">KSR 13</strain>
    </source>
</reference>
<organism evidence="2 3">
    <name type="scientific">Polycladomyces subterraneus</name>
    <dbReference type="NCBI Taxonomy" id="1016997"/>
    <lineage>
        <taxon>Bacteria</taxon>
        <taxon>Bacillati</taxon>
        <taxon>Bacillota</taxon>
        <taxon>Bacilli</taxon>
        <taxon>Bacillales</taxon>
        <taxon>Thermoactinomycetaceae</taxon>
        <taxon>Polycladomyces</taxon>
    </lineage>
</organism>
<comment type="caution">
    <text evidence="2">The sequence shown here is derived from an EMBL/GenBank/DDBJ whole genome shotgun (WGS) entry which is preliminary data.</text>
</comment>
<keyword evidence="1" id="KW-1133">Transmembrane helix</keyword>
<keyword evidence="1" id="KW-0472">Membrane</keyword>
<accession>A0ABT8IJS0</accession>
<feature type="transmembrane region" description="Helical" evidence="1">
    <location>
        <begin position="12"/>
        <end position="45"/>
    </location>
</feature>
<proteinExistence type="predicted"/>
<keyword evidence="1" id="KW-0812">Transmembrane</keyword>
<dbReference type="Proteomes" id="UP001174196">
    <property type="component" value="Unassembled WGS sequence"/>
</dbReference>
<dbReference type="RefSeq" id="WP_301237761.1">
    <property type="nucleotide sequence ID" value="NZ_JANRHH010000019.1"/>
</dbReference>
<dbReference type="EMBL" id="JANRHH010000019">
    <property type="protein sequence ID" value="MDN4593045.1"/>
    <property type="molecule type" value="Genomic_DNA"/>
</dbReference>
<protein>
    <submittedName>
        <fullName evidence="2">Uncharacterized protein</fullName>
    </submittedName>
</protein>